<evidence type="ECO:0000256" key="3">
    <source>
        <dbReference type="ARBA" id="ARBA00022475"/>
    </source>
</evidence>
<dbReference type="OrthoDB" id="9780160at2"/>
<dbReference type="CDD" id="cd13134">
    <property type="entry name" value="MATE_like_8"/>
    <property type="match status" value="1"/>
</dbReference>
<evidence type="ECO:0000256" key="7">
    <source>
        <dbReference type="SAM" id="Phobius"/>
    </source>
</evidence>
<feature type="transmembrane region" description="Helical" evidence="7">
    <location>
        <begin position="251"/>
        <end position="276"/>
    </location>
</feature>
<feature type="transmembrane region" description="Helical" evidence="7">
    <location>
        <begin position="144"/>
        <end position="164"/>
    </location>
</feature>
<dbReference type="GO" id="GO:0015297">
    <property type="term" value="F:antiporter activity"/>
    <property type="evidence" value="ECO:0007669"/>
    <property type="project" value="InterPro"/>
</dbReference>
<dbReference type="NCBIfam" id="TIGR00797">
    <property type="entry name" value="matE"/>
    <property type="match status" value="1"/>
</dbReference>
<evidence type="ECO:0000256" key="5">
    <source>
        <dbReference type="ARBA" id="ARBA00022989"/>
    </source>
</evidence>
<dbReference type="EMBL" id="FOYZ01000010">
    <property type="protein sequence ID" value="SFR94144.1"/>
    <property type="molecule type" value="Genomic_DNA"/>
</dbReference>
<evidence type="ECO:0000313" key="9">
    <source>
        <dbReference type="Proteomes" id="UP000199659"/>
    </source>
</evidence>
<keyword evidence="6 7" id="KW-0472">Membrane</keyword>
<protein>
    <submittedName>
        <fullName evidence="8">Putative efflux protein, MATE family</fullName>
    </submittedName>
</protein>
<evidence type="ECO:0000313" key="8">
    <source>
        <dbReference type="EMBL" id="SFR94144.1"/>
    </source>
</evidence>
<gene>
    <name evidence="8" type="ORF">SAMN05661086_02658</name>
</gene>
<feature type="transmembrane region" description="Helical" evidence="7">
    <location>
        <begin position="69"/>
        <end position="90"/>
    </location>
</feature>
<feature type="transmembrane region" description="Helical" evidence="7">
    <location>
        <begin position="403"/>
        <end position="424"/>
    </location>
</feature>
<feature type="transmembrane region" description="Helical" evidence="7">
    <location>
        <begin position="176"/>
        <end position="198"/>
    </location>
</feature>
<feature type="transmembrane region" description="Helical" evidence="7">
    <location>
        <begin position="25"/>
        <end position="49"/>
    </location>
</feature>
<dbReference type="InterPro" id="IPR002528">
    <property type="entry name" value="MATE_fam"/>
</dbReference>
<dbReference type="InterPro" id="IPR047135">
    <property type="entry name" value="YsiQ"/>
</dbReference>
<dbReference type="RefSeq" id="WP_092561572.1">
    <property type="nucleotide sequence ID" value="NZ_FOYZ01000010.1"/>
</dbReference>
<accession>A0A1I6KSJ2</accession>
<dbReference type="PANTHER" id="PTHR42925:SF2">
    <property type="entry name" value="NA+ DRIVEN MULTIDRUG EFFLUX PUMP"/>
    <property type="match status" value="1"/>
</dbReference>
<keyword evidence="5 7" id="KW-1133">Transmembrane helix</keyword>
<name>A0A1I6KSJ2_9FIRM</name>
<dbReference type="InterPro" id="IPR048279">
    <property type="entry name" value="MdtK-like"/>
</dbReference>
<feature type="transmembrane region" description="Helical" evidence="7">
    <location>
        <begin position="296"/>
        <end position="313"/>
    </location>
</feature>
<reference evidence="8 9" key="1">
    <citation type="submission" date="2016-10" db="EMBL/GenBank/DDBJ databases">
        <authorList>
            <person name="de Groot N.N."/>
        </authorList>
    </citation>
    <scope>NUCLEOTIDE SEQUENCE [LARGE SCALE GENOMIC DNA]</scope>
    <source>
        <strain evidence="8 9">743A</strain>
    </source>
</reference>
<evidence type="ECO:0000256" key="2">
    <source>
        <dbReference type="ARBA" id="ARBA00022448"/>
    </source>
</evidence>
<dbReference type="PANTHER" id="PTHR42925">
    <property type="entry name" value="MULTIDRUG AND TOXIN EFFLUX PROTEIN MATE FAMILY"/>
    <property type="match status" value="1"/>
</dbReference>
<dbReference type="PIRSF" id="PIRSF006603">
    <property type="entry name" value="DinF"/>
    <property type="match status" value="1"/>
</dbReference>
<feature type="transmembrane region" description="Helical" evidence="7">
    <location>
        <begin position="204"/>
        <end position="230"/>
    </location>
</feature>
<evidence type="ECO:0000256" key="4">
    <source>
        <dbReference type="ARBA" id="ARBA00022692"/>
    </source>
</evidence>
<feature type="transmembrane region" description="Helical" evidence="7">
    <location>
        <begin position="334"/>
        <end position="354"/>
    </location>
</feature>
<feature type="transmembrane region" description="Helical" evidence="7">
    <location>
        <begin position="102"/>
        <end position="124"/>
    </location>
</feature>
<dbReference type="GO" id="GO:0005886">
    <property type="term" value="C:plasma membrane"/>
    <property type="evidence" value="ECO:0007669"/>
    <property type="project" value="UniProtKB-SubCell"/>
</dbReference>
<evidence type="ECO:0000256" key="1">
    <source>
        <dbReference type="ARBA" id="ARBA00004651"/>
    </source>
</evidence>
<keyword evidence="9" id="KW-1185">Reference proteome</keyword>
<dbReference type="AlphaFoldDB" id="A0A1I6KSJ2"/>
<comment type="subcellular location">
    <subcellularLocation>
        <location evidence="1">Cell membrane</location>
        <topology evidence="1">Multi-pass membrane protein</topology>
    </subcellularLocation>
</comment>
<evidence type="ECO:0000256" key="6">
    <source>
        <dbReference type="ARBA" id="ARBA00023136"/>
    </source>
</evidence>
<dbReference type="STRING" id="37658.SAMN05661086_02658"/>
<proteinExistence type="predicted"/>
<dbReference type="GO" id="GO:0042910">
    <property type="term" value="F:xenobiotic transmembrane transporter activity"/>
    <property type="evidence" value="ECO:0007669"/>
    <property type="project" value="InterPro"/>
</dbReference>
<keyword evidence="2" id="KW-0813">Transport</keyword>
<sequence length="463" mass="51180">MKDTKETGSSIVLSKEQNRAFYQKVFALVIPMALQNLINVGVTAADVFMLGKVSEVVLSASSLAGQIQFIMTLIFFGITSGAAVLTAQYWGKRDTRSIEKVIGMALAISISAAVLFTAATQLFPYEIMRIFTDEESVIKEGVKYLRIVSVSYVFLSVTMVYLNIIRSIERVMISTIVYLISLLVNVSLNYIFIFGHFGSPKMGIAGAATATLIARIVEFIIVFIYAHIVNQTVKVRIRYLFKFDRILGRDFLVYSLPVIMNELLWGAGTSTNTAIIGHLGSSAVAANSIAQVARQLATIVCFGLCNATAIILGKIIGEQKYGLAEIYAKKFVRLSILFGAFAAACILISRPFILNYMVLSEEARDYVIFMFYVMSYFTAAQAFNATIIVGVLRAGGDTKIGMVIDASTMWGGSILIGALAAFVMKWPVEIVYLFLMSDELIKLPISTMRYKKRIWLKNVTRQM</sequence>
<keyword evidence="4 7" id="KW-0812">Transmembrane</keyword>
<keyword evidence="3" id="KW-1003">Cell membrane</keyword>
<feature type="transmembrane region" description="Helical" evidence="7">
    <location>
        <begin position="366"/>
        <end position="391"/>
    </location>
</feature>
<dbReference type="Pfam" id="PF01554">
    <property type="entry name" value="MatE"/>
    <property type="match status" value="2"/>
</dbReference>
<organism evidence="8 9">
    <name type="scientific">Anaeromicropila populeti</name>
    <dbReference type="NCBI Taxonomy" id="37658"/>
    <lineage>
        <taxon>Bacteria</taxon>
        <taxon>Bacillati</taxon>
        <taxon>Bacillota</taxon>
        <taxon>Clostridia</taxon>
        <taxon>Lachnospirales</taxon>
        <taxon>Lachnospiraceae</taxon>
        <taxon>Anaeromicropila</taxon>
    </lineage>
</organism>
<dbReference type="Proteomes" id="UP000199659">
    <property type="component" value="Unassembled WGS sequence"/>
</dbReference>